<dbReference type="EMBL" id="BARS01030855">
    <property type="protein sequence ID" value="GAG26369.1"/>
    <property type="molecule type" value="Genomic_DNA"/>
</dbReference>
<evidence type="ECO:0000256" key="1">
    <source>
        <dbReference type="ARBA" id="ARBA00022705"/>
    </source>
</evidence>
<keyword evidence="1" id="KW-0235">DNA replication</keyword>
<dbReference type="SMART" id="SM00482">
    <property type="entry name" value="POLAc"/>
    <property type="match status" value="1"/>
</dbReference>
<accession>X0W640</accession>
<dbReference type="GO" id="GO:0003677">
    <property type="term" value="F:DNA binding"/>
    <property type="evidence" value="ECO:0007669"/>
    <property type="project" value="InterPro"/>
</dbReference>
<dbReference type="InterPro" id="IPR001098">
    <property type="entry name" value="DNA-dir_DNA_pol_A_palm_dom"/>
</dbReference>
<dbReference type="Gene3D" id="3.30.70.370">
    <property type="match status" value="1"/>
</dbReference>
<feature type="non-terminal residue" evidence="3">
    <location>
        <position position="262"/>
    </location>
</feature>
<dbReference type="AlphaFoldDB" id="X0W640"/>
<dbReference type="Pfam" id="PF00476">
    <property type="entry name" value="DNA_pol_A"/>
    <property type="match status" value="1"/>
</dbReference>
<organism evidence="3">
    <name type="scientific">marine sediment metagenome</name>
    <dbReference type="NCBI Taxonomy" id="412755"/>
    <lineage>
        <taxon>unclassified sequences</taxon>
        <taxon>metagenomes</taxon>
        <taxon>ecological metagenomes</taxon>
    </lineage>
</organism>
<feature type="non-terminal residue" evidence="3">
    <location>
        <position position="1"/>
    </location>
</feature>
<dbReference type="InterPro" id="IPR043502">
    <property type="entry name" value="DNA/RNA_pol_sf"/>
</dbReference>
<dbReference type="PANTHER" id="PTHR10133:SF27">
    <property type="entry name" value="DNA POLYMERASE NU"/>
    <property type="match status" value="1"/>
</dbReference>
<dbReference type="InterPro" id="IPR002298">
    <property type="entry name" value="DNA_polymerase_A"/>
</dbReference>
<dbReference type="GO" id="GO:0006302">
    <property type="term" value="P:double-strand break repair"/>
    <property type="evidence" value="ECO:0007669"/>
    <property type="project" value="TreeGrafter"/>
</dbReference>
<dbReference type="SUPFAM" id="SSF56672">
    <property type="entry name" value="DNA/RNA polymerases"/>
    <property type="match status" value="1"/>
</dbReference>
<feature type="domain" description="DNA-directed DNA polymerase family A palm" evidence="2">
    <location>
        <begin position="2"/>
        <end position="250"/>
    </location>
</feature>
<name>X0W640_9ZZZZ</name>
<gene>
    <name evidence="3" type="ORF">S01H1_48070</name>
</gene>
<evidence type="ECO:0000259" key="2">
    <source>
        <dbReference type="SMART" id="SM00482"/>
    </source>
</evidence>
<evidence type="ECO:0000313" key="3">
    <source>
        <dbReference type="EMBL" id="GAG26369.1"/>
    </source>
</evidence>
<dbReference type="Gene3D" id="1.10.150.20">
    <property type="entry name" value="5' to 3' exonuclease, C-terminal subdomain"/>
    <property type="match status" value="1"/>
</dbReference>
<sequence>WRKVFIAEHGAIWGCNDFSQQEPRWTTHFAAAMDLPRAREAAKRFRDDPTVDNHDMMTRLIHTDRQVDEWLSSDKFQYKVNRAYSKQIFLGLCYGEGGAKLCQDIGLPTRWALFIGRGRSRETIHFESKDDAMHARYEKEDGVVREVAGLEGQGVIDGFDAEVPFVRRLAKTASAKANSVGHVKTIMGRKLHFSKRDDGSYDWTHKALNRVIQGTSADQVKLSIVEIDRAGYFLQLQVHDETDGSYESVEQAKEVGVIMRDC</sequence>
<dbReference type="GO" id="GO:0006261">
    <property type="term" value="P:DNA-templated DNA replication"/>
    <property type="evidence" value="ECO:0007669"/>
    <property type="project" value="InterPro"/>
</dbReference>
<proteinExistence type="predicted"/>
<dbReference type="GO" id="GO:0003887">
    <property type="term" value="F:DNA-directed DNA polymerase activity"/>
    <property type="evidence" value="ECO:0007669"/>
    <property type="project" value="InterPro"/>
</dbReference>
<dbReference type="PANTHER" id="PTHR10133">
    <property type="entry name" value="DNA POLYMERASE I"/>
    <property type="match status" value="1"/>
</dbReference>
<protein>
    <recommendedName>
        <fullName evidence="2">DNA-directed DNA polymerase family A palm domain-containing protein</fullName>
    </recommendedName>
</protein>
<reference evidence="3" key="1">
    <citation type="journal article" date="2014" name="Front. Microbiol.">
        <title>High frequency of phylogenetically diverse reductive dehalogenase-homologous genes in deep subseafloor sedimentary metagenomes.</title>
        <authorList>
            <person name="Kawai M."/>
            <person name="Futagami T."/>
            <person name="Toyoda A."/>
            <person name="Takaki Y."/>
            <person name="Nishi S."/>
            <person name="Hori S."/>
            <person name="Arai W."/>
            <person name="Tsubouchi T."/>
            <person name="Morono Y."/>
            <person name="Uchiyama I."/>
            <person name="Ito T."/>
            <person name="Fujiyama A."/>
            <person name="Inagaki F."/>
            <person name="Takami H."/>
        </authorList>
    </citation>
    <scope>NUCLEOTIDE SEQUENCE</scope>
    <source>
        <strain evidence="3">Expedition CK06-06</strain>
    </source>
</reference>
<comment type="caution">
    <text evidence="3">The sequence shown here is derived from an EMBL/GenBank/DDBJ whole genome shotgun (WGS) entry which is preliminary data.</text>
</comment>